<dbReference type="EMBL" id="BAABJI010000001">
    <property type="protein sequence ID" value="GAA4905787.1"/>
    <property type="molecule type" value="Genomic_DNA"/>
</dbReference>
<keyword evidence="2" id="KW-1185">Reference proteome</keyword>
<evidence type="ECO:0000313" key="2">
    <source>
        <dbReference type="Proteomes" id="UP001501436"/>
    </source>
</evidence>
<comment type="caution">
    <text evidence="1">The sequence shown here is derived from an EMBL/GenBank/DDBJ whole genome shotgun (WGS) entry which is preliminary data.</text>
</comment>
<proteinExistence type="predicted"/>
<accession>A0ABP9FRS2</accession>
<organism evidence="1 2">
    <name type="scientific">Mucilaginibacter defluvii</name>
    <dbReference type="NCBI Taxonomy" id="1196019"/>
    <lineage>
        <taxon>Bacteria</taxon>
        <taxon>Pseudomonadati</taxon>
        <taxon>Bacteroidota</taxon>
        <taxon>Sphingobacteriia</taxon>
        <taxon>Sphingobacteriales</taxon>
        <taxon>Sphingobacteriaceae</taxon>
        <taxon>Mucilaginibacter</taxon>
    </lineage>
</organism>
<dbReference type="RefSeq" id="WP_345329376.1">
    <property type="nucleotide sequence ID" value="NZ_BAABJI010000001.1"/>
</dbReference>
<sequence>MATDKKISELPVVSALTADDVSVIVKDGADYQYNLEQLLGFVSSNIYAGANVSFGTTLPQNNLGKNGDVFVDALSGAMYQKVNAVWLSTYIPVPNSATGNTTIYASGIPAGAIGADGDSYVNIDTGIFYKKSSGVWLQVFSMASGPQGPRGNSMLSGTANPVNSMGLNGDFYFNTTTLTVFGPKSAGIWPAGVSIKGEGANALLYGNSNPSNSLGKNGDFFLNATSYTLYGPKADNDWPQGVSLIYQPAEAITVNIPEGSSIPFVIAYAAEFGDFGNDPVVTVDLIASNNIRRSVNDVMIEKRYSAGSLNTIHVYGHDSGDGSTTIDNLIITIK</sequence>
<protein>
    <submittedName>
        <fullName evidence="1">Uncharacterized protein</fullName>
    </submittedName>
</protein>
<dbReference type="Proteomes" id="UP001501436">
    <property type="component" value="Unassembled WGS sequence"/>
</dbReference>
<evidence type="ECO:0000313" key="1">
    <source>
        <dbReference type="EMBL" id="GAA4905787.1"/>
    </source>
</evidence>
<name>A0ABP9FRS2_9SPHI</name>
<gene>
    <name evidence="1" type="ORF">GCM10023313_05580</name>
</gene>
<reference evidence="2" key="1">
    <citation type="journal article" date="2019" name="Int. J. Syst. Evol. Microbiol.">
        <title>The Global Catalogue of Microorganisms (GCM) 10K type strain sequencing project: providing services to taxonomists for standard genome sequencing and annotation.</title>
        <authorList>
            <consortium name="The Broad Institute Genomics Platform"/>
            <consortium name="The Broad Institute Genome Sequencing Center for Infectious Disease"/>
            <person name="Wu L."/>
            <person name="Ma J."/>
        </authorList>
    </citation>
    <scope>NUCLEOTIDE SEQUENCE [LARGE SCALE GENOMIC DNA]</scope>
    <source>
        <strain evidence="2">JCM 18283</strain>
    </source>
</reference>